<evidence type="ECO:0000256" key="10">
    <source>
        <dbReference type="SAM" id="MobiDB-lite"/>
    </source>
</evidence>
<dbReference type="PANTHER" id="PTHR28670:SF1">
    <property type="entry name" value="UV-STIMULATED SCAFFOLD PROTEIN A"/>
    <property type="match status" value="1"/>
</dbReference>
<dbReference type="GO" id="GO:0006283">
    <property type="term" value="P:transcription-coupled nucleotide-excision repair"/>
    <property type="evidence" value="ECO:0007669"/>
    <property type="project" value="TreeGrafter"/>
</dbReference>
<dbReference type="GO" id="GO:0000993">
    <property type="term" value="F:RNA polymerase II complex binding"/>
    <property type="evidence" value="ECO:0007669"/>
    <property type="project" value="TreeGrafter"/>
</dbReference>
<keyword evidence="3" id="KW-0158">Chromosome</keyword>
<dbReference type="EMBL" id="JANBOH010000051">
    <property type="protein sequence ID" value="KAJ1646711.1"/>
    <property type="molecule type" value="Genomic_DNA"/>
</dbReference>
<dbReference type="PANTHER" id="PTHR28670">
    <property type="entry name" value="UV-STIMULATED SCAFFOLD PROTEIN A"/>
    <property type="match status" value="1"/>
</dbReference>
<keyword evidence="13" id="KW-1185">Reference proteome</keyword>
<evidence type="ECO:0000256" key="9">
    <source>
        <dbReference type="ARBA" id="ARBA00023204"/>
    </source>
</evidence>
<keyword evidence="8" id="KW-0175">Coiled coil</keyword>
<feature type="compositionally biased region" description="Basic residues" evidence="10">
    <location>
        <begin position="634"/>
        <end position="654"/>
    </location>
</feature>
<comment type="similarity">
    <text evidence="2">Belongs to the UVSSA family.</text>
</comment>
<dbReference type="GO" id="GO:0008270">
    <property type="term" value="F:zinc ion binding"/>
    <property type="evidence" value="ECO:0007669"/>
    <property type="project" value="UniProtKB-KW"/>
</dbReference>
<organism evidence="12 13">
    <name type="scientific">Coemansia asiatica</name>
    <dbReference type="NCBI Taxonomy" id="1052880"/>
    <lineage>
        <taxon>Eukaryota</taxon>
        <taxon>Fungi</taxon>
        <taxon>Fungi incertae sedis</taxon>
        <taxon>Zoopagomycota</taxon>
        <taxon>Kickxellomycotina</taxon>
        <taxon>Kickxellomycetes</taxon>
        <taxon>Kickxellales</taxon>
        <taxon>Kickxellaceae</taxon>
        <taxon>Coemansia</taxon>
    </lineage>
</organism>
<comment type="subcellular location">
    <subcellularLocation>
        <location evidence="1">Chromosome</location>
    </subcellularLocation>
</comment>
<feature type="domain" description="UV-stimulated scaffold protein A C-terminal" evidence="11">
    <location>
        <begin position="446"/>
        <end position="555"/>
    </location>
</feature>
<keyword evidence="7" id="KW-0862">Zinc</keyword>
<evidence type="ECO:0000256" key="8">
    <source>
        <dbReference type="ARBA" id="ARBA00023054"/>
    </source>
</evidence>
<keyword evidence="4" id="KW-0479">Metal-binding</keyword>
<feature type="compositionally biased region" description="Polar residues" evidence="10">
    <location>
        <begin position="381"/>
        <end position="391"/>
    </location>
</feature>
<name>A0A9W8CJL7_9FUNG</name>
<dbReference type="GO" id="GO:0009411">
    <property type="term" value="P:response to UV"/>
    <property type="evidence" value="ECO:0007669"/>
    <property type="project" value="InterPro"/>
</dbReference>
<keyword evidence="9" id="KW-0234">DNA repair</keyword>
<feature type="compositionally biased region" description="Basic and acidic residues" evidence="10">
    <location>
        <begin position="602"/>
        <end position="626"/>
    </location>
</feature>
<dbReference type="InterPro" id="IPR049431">
    <property type="entry name" value="UVSSA_C"/>
</dbReference>
<dbReference type="Pfam" id="PF09740">
    <property type="entry name" value="DUF2043"/>
    <property type="match status" value="1"/>
</dbReference>
<feature type="region of interest" description="Disordered" evidence="10">
    <location>
        <begin position="602"/>
        <end position="654"/>
    </location>
</feature>
<evidence type="ECO:0000256" key="1">
    <source>
        <dbReference type="ARBA" id="ARBA00004286"/>
    </source>
</evidence>
<feature type="compositionally biased region" description="Polar residues" evidence="10">
    <location>
        <begin position="571"/>
        <end position="586"/>
    </location>
</feature>
<dbReference type="AlphaFoldDB" id="A0A9W8CJL7"/>
<evidence type="ECO:0000256" key="6">
    <source>
        <dbReference type="ARBA" id="ARBA00022771"/>
    </source>
</evidence>
<feature type="region of interest" description="Disordered" evidence="10">
    <location>
        <begin position="545"/>
        <end position="589"/>
    </location>
</feature>
<protein>
    <recommendedName>
        <fullName evidence="11">UV-stimulated scaffold protein A C-terminal domain-containing protein</fullName>
    </recommendedName>
</protein>
<evidence type="ECO:0000313" key="12">
    <source>
        <dbReference type="EMBL" id="KAJ1646711.1"/>
    </source>
</evidence>
<evidence type="ECO:0000256" key="5">
    <source>
        <dbReference type="ARBA" id="ARBA00022763"/>
    </source>
</evidence>
<reference evidence="12" key="1">
    <citation type="submission" date="2022-07" db="EMBL/GenBank/DDBJ databases">
        <title>Phylogenomic reconstructions and comparative analyses of Kickxellomycotina fungi.</title>
        <authorList>
            <person name="Reynolds N.K."/>
            <person name="Stajich J.E."/>
            <person name="Barry K."/>
            <person name="Grigoriev I.V."/>
            <person name="Crous P."/>
            <person name="Smith M.E."/>
        </authorList>
    </citation>
    <scope>NUCLEOTIDE SEQUENCE</scope>
    <source>
        <strain evidence="12">NBRC 105413</strain>
    </source>
</reference>
<sequence length="654" mass="74997">MTGLEDLITELTTTGLETLDPEKLKELKARCRADISDDTITTAFYLAFKALNKPHAQIRLSSLQLINELFVRSHAFRSLLVEQKLPEFLSLTFGAYGSDLPLPKTYSVKLLQLAAKLFYEWVERYGFAYQRLIYAFRYLRYVEKVDFRAAAKEYKSLDPEWIRRRREMHEKNRRHYMEWSFYSVQMNMLKRKSEMVRVIRTMQRCFSILVPDIDGLFDEPENKAEGIEFDDDEILAVMAANRHAISVDIDPENVLETSESEQNGAVYDVLRDCLRSCIKVHQSCVKTWIDKLSRIEPSIDADVSEMLAVARNVENQIADAVAKCRDLGIDTSCIENVRIDSSESEDEFEDVTEETAAQAGQRLRNRKGRLDHSDTSKATKRTSSNRNNYPPRQNDVFSLLHDPAAKADPTYMDSRRLHELRQSIAPPPPVNDSPSNPIEDRLREIAPVVDFGPDLLYWSEDSIPVDTSGLEIRHRFLGSARDQPTISGQTLDRLRMRAVPYDSLVAQQQAGTTERPVIKACRAPLKNGKLCTRRDLVKCPFHGLVIPRDEQGNPSGGGYVQEEQEQEQEQLDNTSQSQPARVSTVATAEKVSDLGWQDIDALQRAKEEREKQQQREQKRDKKRKEAPQSALLKINKKQTKTRDRLKKALRSFAK</sequence>
<keyword evidence="6" id="KW-0863">Zinc-finger</keyword>
<dbReference type="Pfam" id="PF20867">
    <property type="entry name" value="UVSSA_N"/>
    <property type="match status" value="1"/>
</dbReference>
<proteinExistence type="inferred from homology"/>
<evidence type="ECO:0000259" key="11">
    <source>
        <dbReference type="Pfam" id="PF09740"/>
    </source>
</evidence>
<dbReference type="Proteomes" id="UP001145021">
    <property type="component" value="Unassembled WGS sequence"/>
</dbReference>
<feature type="region of interest" description="Disordered" evidence="10">
    <location>
        <begin position="341"/>
        <end position="396"/>
    </location>
</feature>
<feature type="compositionally biased region" description="Basic and acidic residues" evidence="10">
    <location>
        <begin position="368"/>
        <end position="377"/>
    </location>
</feature>
<evidence type="ECO:0000256" key="2">
    <source>
        <dbReference type="ARBA" id="ARBA00009240"/>
    </source>
</evidence>
<evidence type="ECO:0000256" key="7">
    <source>
        <dbReference type="ARBA" id="ARBA00022833"/>
    </source>
</evidence>
<dbReference type="GO" id="GO:0005694">
    <property type="term" value="C:chromosome"/>
    <property type="evidence" value="ECO:0007669"/>
    <property type="project" value="UniProtKB-SubCell"/>
</dbReference>
<feature type="compositionally biased region" description="Acidic residues" evidence="10">
    <location>
        <begin position="342"/>
        <end position="353"/>
    </location>
</feature>
<evidence type="ECO:0000313" key="13">
    <source>
        <dbReference type="Proteomes" id="UP001145021"/>
    </source>
</evidence>
<gene>
    <name evidence="12" type="ORF">LPJ64_001825</name>
</gene>
<accession>A0A9W8CJL7</accession>
<dbReference type="InterPro" id="IPR018610">
    <property type="entry name" value="UVSSA"/>
</dbReference>
<evidence type="ECO:0000256" key="4">
    <source>
        <dbReference type="ARBA" id="ARBA00022723"/>
    </source>
</evidence>
<dbReference type="InterPro" id="IPR049408">
    <property type="entry name" value="UVSSA_N_a-solenoid_rpt"/>
</dbReference>
<evidence type="ECO:0000256" key="3">
    <source>
        <dbReference type="ARBA" id="ARBA00022454"/>
    </source>
</evidence>
<keyword evidence="5" id="KW-0227">DNA damage</keyword>
<comment type="caution">
    <text evidence="12">The sequence shown here is derived from an EMBL/GenBank/DDBJ whole genome shotgun (WGS) entry which is preliminary data.</text>
</comment>